<organism evidence="2 3">
    <name type="scientific">Boothiomyces macroporosus</name>
    <dbReference type="NCBI Taxonomy" id="261099"/>
    <lineage>
        <taxon>Eukaryota</taxon>
        <taxon>Fungi</taxon>
        <taxon>Fungi incertae sedis</taxon>
        <taxon>Chytridiomycota</taxon>
        <taxon>Chytridiomycota incertae sedis</taxon>
        <taxon>Chytridiomycetes</taxon>
        <taxon>Rhizophydiales</taxon>
        <taxon>Terramycetaceae</taxon>
        <taxon>Boothiomyces</taxon>
    </lineage>
</organism>
<dbReference type="Pfam" id="PF09511">
    <property type="entry name" value="RNA_lig_T4_1"/>
    <property type="match status" value="1"/>
</dbReference>
<keyword evidence="3" id="KW-1185">Reference proteome</keyword>
<dbReference type="EMBL" id="JADGKB010000004">
    <property type="protein sequence ID" value="KAJ3261724.1"/>
    <property type="molecule type" value="Genomic_DNA"/>
</dbReference>
<comment type="caution">
    <text evidence="2">The sequence shown here is derived from an EMBL/GenBank/DDBJ whole genome shotgun (WGS) entry which is preliminary data.</text>
</comment>
<name>A0AAD5UM80_9FUNG</name>
<gene>
    <name evidence="2" type="ORF">HK103_004675</name>
</gene>
<evidence type="ECO:0000313" key="2">
    <source>
        <dbReference type="EMBL" id="KAJ3261724.1"/>
    </source>
</evidence>
<dbReference type="InterPro" id="IPR019039">
    <property type="entry name" value="T4-Rnl1-like_N"/>
</dbReference>
<reference evidence="2" key="1">
    <citation type="submission" date="2020-05" db="EMBL/GenBank/DDBJ databases">
        <title>Phylogenomic resolution of chytrid fungi.</title>
        <authorList>
            <person name="Stajich J.E."/>
            <person name="Amses K."/>
            <person name="Simmons R."/>
            <person name="Seto K."/>
            <person name="Myers J."/>
            <person name="Bonds A."/>
            <person name="Quandt C.A."/>
            <person name="Barry K."/>
            <person name="Liu P."/>
            <person name="Grigoriev I."/>
            <person name="Longcore J.E."/>
            <person name="James T.Y."/>
        </authorList>
    </citation>
    <scope>NUCLEOTIDE SEQUENCE</scope>
    <source>
        <strain evidence="2">PLAUS21</strain>
    </source>
</reference>
<dbReference type="AlphaFoldDB" id="A0AAD5UM80"/>
<evidence type="ECO:0000313" key="3">
    <source>
        <dbReference type="Proteomes" id="UP001210925"/>
    </source>
</evidence>
<evidence type="ECO:0000259" key="1">
    <source>
        <dbReference type="Pfam" id="PF09511"/>
    </source>
</evidence>
<proteinExistence type="predicted"/>
<feature type="domain" description="T4 RNA ligase 1-like N-terminal" evidence="1">
    <location>
        <begin position="57"/>
        <end position="266"/>
    </location>
</feature>
<sequence>MSLLQRLIQDWPFERVKTVLSAEPYSLKVKESTLHPSLYLLAYNMINSDLSHPIVQECRGIILEKETNRIICYPFDKFFNMGEKNEHPIDWKSALVYEKLDGSLMKLYYYDKEDQWIIASNNSIDAREAPVAIDQMQRAIHKVESFHYLFIQAYETTTKQEFNIPDILDRSMTYMFEMMHPLSTIVVQHEKPRLCHLATRKITGGFPEVEFVFPLVEQPTVYPLSSPEQCKQAAEQIQLNGKLVDTEGFVVRDKYFKRVKVKSPVYVSLHHLASTSPNQTTLMDAVLMNELEEIVTYHPRLEKPLRLLHEGFDKLEALFLKELKECDEYTQTLLDPPAKLLQKERALFLQKKSRFLFSHYMNYYRDKPSNRVEFFRESCKKSAEKTLQAVMNLISKEDQQYFTF</sequence>
<dbReference type="Proteomes" id="UP001210925">
    <property type="component" value="Unassembled WGS sequence"/>
</dbReference>
<accession>A0AAD5UM80</accession>
<protein>
    <recommendedName>
        <fullName evidence="1">T4 RNA ligase 1-like N-terminal domain-containing protein</fullName>
    </recommendedName>
</protein>